<name>A0ABD5Q1Q3_9EURY</name>
<organism evidence="2 3">
    <name type="scientific">Halorussus aquaticus</name>
    <dbReference type="NCBI Taxonomy" id="2953748"/>
    <lineage>
        <taxon>Archaea</taxon>
        <taxon>Methanobacteriati</taxon>
        <taxon>Methanobacteriota</taxon>
        <taxon>Stenosarchaea group</taxon>
        <taxon>Halobacteria</taxon>
        <taxon>Halobacteriales</taxon>
        <taxon>Haladaptataceae</taxon>
        <taxon>Halorussus</taxon>
    </lineage>
</organism>
<gene>
    <name evidence="2" type="ORF">ACFO9K_10355</name>
</gene>
<feature type="transmembrane region" description="Helical" evidence="1">
    <location>
        <begin position="147"/>
        <end position="168"/>
    </location>
</feature>
<evidence type="ECO:0000313" key="2">
    <source>
        <dbReference type="EMBL" id="MFC4824664.1"/>
    </source>
</evidence>
<feature type="transmembrane region" description="Helical" evidence="1">
    <location>
        <begin position="183"/>
        <end position="207"/>
    </location>
</feature>
<dbReference type="EMBL" id="JBHSHT010000001">
    <property type="protein sequence ID" value="MFC4824664.1"/>
    <property type="molecule type" value="Genomic_DNA"/>
</dbReference>
<comment type="caution">
    <text evidence="2">The sequence shown here is derived from an EMBL/GenBank/DDBJ whole genome shotgun (WGS) entry which is preliminary data.</text>
</comment>
<sequence length="225" mass="25837">MTRKSASLLTKTQRRRLRNDFEELTESKKRRDQQRIRNRLQAGTLDFELLADVPDKQLDLAFDDAPDEELREALSNAYLTIERIRELKQYDRENLIETARARGNEYSEHGDDLRSLERLDLRTEAEVRAAAETETERRLTGSRWTKYANAVMALGAAGFVFSALLWSLDQLFGTRLWAGNNVLVVAVFLLVFLGLAGWTLIMGANVLKHDVSPYVKRLVDEKLHS</sequence>
<keyword evidence="1" id="KW-0472">Membrane</keyword>
<dbReference type="Proteomes" id="UP001595945">
    <property type="component" value="Unassembled WGS sequence"/>
</dbReference>
<evidence type="ECO:0000256" key="1">
    <source>
        <dbReference type="SAM" id="Phobius"/>
    </source>
</evidence>
<reference evidence="2 3" key="1">
    <citation type="journal article" date="2019" name="Int. J. Syst. Evol. Microbiol.">
        <title>The Global Catalogue of Microorganisms (GCM) 10K type strain sequencing project: providing services to taxonomists for standard genome sequencing and annotation.</title>
        <authorList>
            <consortium name="The Broad Institute Genomics Platform"/>
            <consortium name="The Broad Institute Genome Sequencing Center for Infectious Disease"/>
            <person name="Wu L."/>
            <person name="Ma J."/>
        </authorList>
    </citation>
    <scope>NUCLEOTIDE SEQUENCE [LARGE SCALE GENOMIC DNA]</scope>
    <source>
        <strain evidence="2 3">XZYJ18</strain>
    </source>
</reference>
<proteinExistence type="predicted"/>
<evidence type="ECO:0000313" key="3">
    <source>
        <dbReference type="Proteomes" id="UP001595945"/>
    </source>
</evidence>
<dbReference type="GeneID" id="73044643"/>
<dbReference type="RefSeq" id="WP_254269609.1">
    <property type="nucleotide sequence ID" value="NZ_CP100400.1"/>
</dbReference>
<keyword evidence="1" id="KW-1133">Transmembrane helix</keyword>
<protein>
    <submittedName>
        <fullName evidence="2">Uncharacterized protein</fullName>
    </submittedName>
</protein>
<dbReference type="AlphaFoldDB" id="A0ABD5Q1Q3"/>
<keyword evidence="1" id="KW-0812">Transmembrane</keyword>
<keyword evidence="3" id="KW-1185">Reference proteome</keyword>
<accession>A0ABD5Q1Q3</accession>